<dbReference type="InterPro" id="IPR004046">
    <property type="entry name" value="GST_C"/>
</dbReference>
<proteinExistence type="predicted"/>
<dbReference type="GO" id="GO:0006749">
    <property type="term" value="P:glutathione metabolic process"/>
    <property type="evidence" value="ECO:0007669"/>
    <property type="project" value="TreeGrafter"/>
</dbReference>
<evidence type="ECO:0000259" key="1">
    <source>
        <dbReference type="PROSITE" id="PS50404"/>
    </source>
</evidence>
<dbReference type="STRING" id="151549.A0A4C1TII0"/>
<dbReference type="Gene3D" id="1.20.1050.10">
    <property type="match status" value="1"/>
</dbReference>
<comment type="caution">
    <text evidence="3">The sequence shown here is derived from an EMBL/GenBank/DDBJ whole genome shotgun (WGS) entry which is preliminary data.</text>
</comment>
<dbReference type="Pfam" id="PF13417">
    <property type="entry name" value="GST_N_3"/>
    <property type="match status" value="1"/>
</dbReference>
<evidence type="ECO:0000259" key="2">
    <source>
        <dbReference type="PROSITE" id="PS50405"/>
    </source>
</evidence>
<dbReference type="Pfam" id="PF00043">
    <property type="entry name" value="GST_C"/>
    <property type="match status" value="1"/>
</dbReference>
<dbReference type="PANTHER" id="PTHR43969:SF5">
    <property type="entry name" value="GLUTATHIONE S-TRANSFERASE E14"/>
    <property type="match status" value="1"/>
</dbReference>
<dbReference type="SUPFAM" id="SSF47616">
    <property type="entry name" value="GST C-terminal domain-like"/>
    <property type="match status" value="1"/>
</dbReference>
<reference evidence="3 4" key="1">
    <citation type="journal article" date="2019" name="Commun. Biol.">
        <title>The bagworm genome reveals a unique fibroin gene that provides high tensile strength.</title>
        <authorList>
            <person name="Kono N."/>
            <person name="Nakamura H."/>
            <person name="Ohtoshi R."/>
            <person name="Tomita M."/>
            <person name="Numata K."/>
            <person name="Arakawa K."/>
        </authorList>
    </citation>
    <scope>NUCLEOTIDE SEQUENCE [LARGE SCALE GENOMIC DNA]</scope>
</reference>
<dbReference type="OrthoDB" id="422574at2759"/>
<dbReference type="PROSITE" id="PS50404">
    <property type="entry name" value="GST_NTER"/>
    <property type="match status" value="1"/>
</dbReference>
<dbReference type="InterPro" id="IPR010987">
    <property type="entry name" value="Glutathione-S-Trfase_C-like"/>
</dbReference>
<keyword evidence="3" id="KW-0808">Transferase</keyword>
<protein>
    <submittedName>
        <fullName evidence="3">Glutathione S-transferase E14</fullName>
    </submittedName>
</protein>
<name>A0A4C1TII0_EUMVA</name>
<dbReference type="InterPro" id="IPR040079">
    <property type="entry name" value="Glutathione_S-Trfase"/>
</dbReference>
<dbReference type="InterPro" id="IPR004045">
    <property type="entry name" value="Glutathione_S-Trfase_N"/>
</dbReference>
<dbReference type="PROSITE" id="PS50405">
    <property type="entry name" value="GST_CTER"/>
    <property type="match status" value="1"/>
</dbReference>
<dbReference type="GO" id="GO:0004364">
    <property type="term" value="F:glutathione transferase activity"/>
    <property type="evidence" value="ECO:0007669"/>
    <property type="project" value="TreeGrafter"/>
</dbReference>
<dbReference type="InterPro" id="IPR036282">
    <property type="entry name" value="Glutathione-S-Trfase_C_sf"/>
</dbReference>
<gene>
    <name evidence="3" type="primary">GstE14</name>
    <name evidence="3" type="ORF">EVAR_10491_1</name>
</gene>
<dbReference type="Gene3D" id="3.40.30.10">
    <property type="entry name" value="Glutaredoxin"/>
    <property type="match status" value="1"/>
</dbReference>
<dbReference type="SFLD" id="SFLDS00019">
    <property type="entry name" value="Glutathione_Transferase_(cytos"/>
    <property type="match status" value="1"/>
</dbReference>
<feature type="domain" description="GST N-terminal" evidence="1">
    <location>
        <begin position="47"/>
        <end position="128"/>
    </location>
</feature>
<organism evidence="3 4">
    <name type="scientific">Eumeta variegata</name>
    <name type="common">Bagworm moth</name>
    <name type="synonym">Eumeta japonica</name>
    <dbReference type="NCBI Taxonomy" id="151549"/>
    <lineage>
        <taxon>Eukaryota</taxon>
        <taxon>Metazoa</taxon>
        <taxon>Ecdysozoa</taxon>
        <taxon>Arthropoda</taxon>
        <taxon>Hexapoda</taxon>
        <taxon>Insecta</taxon>
        <taxon>Pterygota</taxon>
        <taxon>Neoptera</taxon>
        <taxon>Endopterygota</taxon>
        <taxon>Lepidoptera</taxon>
        <taxon>Glossata</taxon>
        <taxon>Ditrysia</taxon>
        <taxon>Tineoidea</taxon>
        <taxon>Psychidae</taxon>
        <taxon>Oiketicinae</taxon>
        <taxon>Eumeta</taxon>
    </lineage>
</organism>
<accession>A0A4C1TII0</accession>
<dbReference type="PANTHER" id="PTHR43969">
    <property type="entry name" value="GLUTATHIONE S TRANSFERASE D10, ISOFORM A-RELATED"/>
    <property type="match status" value="1"/>
</dbReference>
<evidence type="ECO:0000313" key="4">
    <source>
        <dbReference type="Proteomes" id="UP000299102"/>
    </source>
</evidence>
<keyword evidence="4" id="KW-1185">Reference proteome</keyword>
<dbReference type="SFLD" id="SFLDG00358">
    <property type="entry name" value="Main_(cytGST)"/>
    <property type="match status" value="1"/>
</dbReference>
<dbReference type="SUPFAM" id="SSF52833">
    <property type="entry name" value="Thioredoxin-like"/>
    <property type="match status" value="1"/>
</dbReference>
<feature type="domain" description="GST C-terminal" evidence="2">
    <location>
        <begin position="135"/>
        <end position="259"/>
    </location>
</feature>
<dbReference type="Proteomes" id="UP000299102">
    <property type="component" value="Unassembled WGS sequence"/>
</dbReference>
<evidence type="ECO:0000313" key="3">
    <source>
        <dbReference type="EMBL" id="GBP13925.1"/>
    </source>
</evidence>
<sequence length="267" mass="30958">MAPESTLSVGSELESRAYSGLKSGTVPGSELKARTKIRLTVKTMKTTIPILFVDTASPPCRFVMMTVDLLGIEVSLRHIDLFKRENLLDSYKKVNFLQKVPAMRVDEQTLVDSHAICLYLCEKYKTKSQNIYPQDVIIRNNIHEMLFYNSSTLFPIDSAIFGDFFAGRDFVYEQRKWSAAMEYMEFRLRKHDWLAGDQITICDLCCGATISSLELLIPLSEEHNILKNWMKRLRKQKCYIDNEHGLRRLEKYIQQMKHFRTVNGIVL</sequence>
<dbReference type="AlphaFoldDB" id="A0A4C1TII0"/>
<dbReference type="InterPro" id="IPR036249">
    <property type="entry name" value="Thioredoxin-like_sf"/>
</dbReference>
<dbReference type="EMBL" id="BGZK01000060">
    <property type="protein sequence ID" value="GBP13925.1"/>
    <property type="molecule type" value="Genomic_DNA"/>
</dbReference>